<feature type="region of interest" description="Disordered" evidence="1">
    <location>
        <begin position="1"/>
        <end position="24"/>
    </location>
</feature>
<organism evidence="2 3">
    <name type="scientific">Cucurbitaria berberidis CBS 394.84</name>
    <dbReference type="NCBI Taxonomy" id="1168544"/>
    <lineage>
        <taxon>Eukaryota</taxon>
        <taxon>Fungi</taxon>
        <taxon>Dikarya</taxon>
        <taxon>Ascomycota</taxon>
        <taxon>Pezizomycotina</taxon>
        <taxon>Dothideomycetes</taxon>
        <taxon>Pleosporomycetidae</taxon>
        <taxon>Pleosporales</taxon>
        <taxon>Pleosporineae</taxon>
        <taxon>Cucurbitariaceae</taxon>
        <taxon>Cucurbitaria</taxon>
    </lineage>
</organism>
<evidence type="ECO:0000256" key="1">
    <source>
        <dbReference type="SAM" id="MobiDB-lite"/>
    </source>
</evidence>
<dbReference type="Proteomes" id="UP000800039">
    <property type="component" value="Unassembled WGS sequence"/>
</dbReference>
<dbReference type="RefSeq" id="XP_040787662.1">
    <property type="nucleotide sequence ID" value="XM_040926506.1"/>
</dbReference>
<reference evidence="2" key="1">
    <citation type="submission" date="2020-01" db="EMBL/GenBank/DDBJ databases">
        <authorList>
            <consortium name="DOE Joint Genome Institute"/>
            <person name="Haridas S."/>
            <person name="Albert R."/>
            <person name="Binder M."/>
            <person name="Bloem J."/>
            <person name="Labutti K."/>
            <person name="Salamov A."/>
            <person name="Andreopoulos B."/>
            <person name="Baker S.E."/>
            <person name="Barry K."/>
            <person name="Bills G."/>
            <person name="Bluhm B.H."/>
            <person name="Cannon C."/>
            <person name="Castanera R."/>
            <person name="Culley D.E."/>
            <person name="Daum C."/>
            <person name="Ezra D."/>
            <person name="Gonzalez J.B."/>
            <person name="Henrissat B."/>
            <person name="Kuo A."/>
            <person name="Liang C."/>
            <person name="Lipzen A."/>
            <person name="Lutzoni F."/>
            <person name="Magnuson J."/>
            <person name="Mondo S."/>
            <person name="Nolan M."/>
            <person name="Ohm R."/>
            <person name="Pangilinan J."/>
            <person name="Park H.-J."/>
            <person name="Ramirez L."/>
            <person name="Alfaro M."/>
            <person name="Sun H."/>
            <person name="Tritt A."/>
            <person name="Yoshinaga Y."/>
            <person name="Zwiers L.-H."/>
            <person name="Turgeon B.G."/>
            <person name="Goodwin S.B."/>
            <person name="Spatafora J.W."/>
            <person name="Crous P.W."/>
            <person name="Grigoriev I.V."/>
        </authorList>
    </citation>
    <scope>NUCLEOTIDE SEQUENCE</scope>
    <source>
        <strain evidence="2">CBS 394.84</strain>
    </source>
</reference>
<dbReference type="OrthoDB" id="3789572at2759"/>
<comment type="caution">
    <text evidence="2">The sequence shown here is derived from an EMBL/GenBank/DDBJ whole genome shotgun (WGS) entry which is preliminary data.</text>
</comment>
<keyword evidence="3" id="KW-1185">Reference proteome</keyword>
<dbReference type="GeneID" id="63843757"/>
<dbReference type="EMBL" id="ML976616">
    <property type="protein sequence ID" value="KAF1845099.1"/>
    <property type="molecule type" value="Genomic_DNA"/>
</dbReference>
<accession>A0A9P4GGN0</accession>
<evidence type="ECO:0000313" key="2">
    <source>
        <dbReference type="EMBL" id="KAF1845099.1"/>
    </source>
</evidence>
<gene>
    <name evidence="2" type="ORF">K460DRAFT_102990</name>
</gene>
<feature type="compositionally biased region" description="Basic and acidic residues" evidence="1">
    <location>
        <begin position="49"/>
        <end position="60"/>
    </location>
</feature>
<feature type="region of interest" description="Disordered" evidence="1">
    <location>
        <begin position="38"/>
        <end position="84"/>
    </location>
</feature>
<dbReference type="AlphaFoldDB" id="A0A9P4GGN0"/>
<name>A0A9P4GGN0_9PLEO</name>
<feature type="compositionally biased region" description="Low complexity" evidence="1">
    <location>
        <begin position="61"/>
        <end position="80"/>
    </location>
</feature>
<proteinExistence type="predicted"/>
<evidence type="ECO:0000313" key="3">
    <source>
        <dbReference type="Proteomes" id="UP000800039"/>
    </source>
</evidence>
<sequence length="107" mass="11893">MSPNTEMDPCVSYGRGGAGNMRRRSSILDAWTKIASQPSNNKIAPCSSPDDHYVSSKSEPRASSSSQRRRASSMWSSSTAGEHRSVWKRLFRRGSLVEENEKVVESE</sequence>
<protein>
    <submittedName>
        <fullName evidence="2">Uncharacterized protein</fullName>
    </submittedName>
</protein>